<reference evidence="1 2" key="1">
    <citation type="journal article" date="2014" name="Agronomy (Basel)">
        <title>A Draft Genome Sequence for Ensete ventricosum, the Drought-Tolerant Tree Against Hunger.</title>
        <authorList>
            <person name="Harrison J."/>
            <person name="Moore K.A."/>
            <person name="Paszkiewicz K."/>
            <person name="Jones T."/>
            <person name="Grant M."/>
            <person name="Ambacheew D."/>
            <person name="Muzemil S."/>
            <person name="Studholme D.J."/>
        </authorList>
    </citation>
    <scope>NUCLEOTIDE SEQUENCE [LARGE SCALE GENOMIC DNA]</scope>
</reference>
<proteinExistence type="predicted"/>
<dbReference type="EMBL" id="AMZH03025858">
    <property type="protein sequence ID" value="RRT34915.1"/>
    <property type="molecule type" value="Genomic_DNA"/>
</dbReference>
<dbReference type="AlphaFoldDB" id="A0A426X618"/>
<sequence>MKNGSKRDFAKNGEGVRFRVRAAGFSLGRFSQGKVTAFLCARALLTLALAIGAGDNNLFPYRTMSGRGRTAVASAIDDSKRGRMAIASGISDFRHGRAATSSPLGAGRPLWRETVAAALRLVLGSLLLYDPTANQTWKGQRLLLQSAIQPDTALCFAYRSSVPAGCSSAGFFPAASAGCFIAECPSPAAAGSFTARGGCSSSVATGSSLAAAGYFTAGGGCSSLAADGSSPAA</sequence>
<accession>A0A426X618</accession>
<gene>
    <name evidence="1" type="ORF">B296_00044732</name>
</gene>
<evidence type="ECO:0000313" key="1">
    <source>
        <dbReference type="EMBL" id="RRT34915.1"/>
    </source>
</evidence>
<comment type="caution">
    <text evidence="1">The sequence shown here is derived from an EMBL/GenBank/DDBJ whole genome shotgun (WGS) entry which is preliminary data.</text>
</comment>
<evidence type="ECO:0000313" key="2">
    <source>
        <dbReference type="Proteomes" id="UP000287651"/>
    </source>
</evidence>
<organism evidence="1 2">
    <name type="scientific">Ensete ventricosum</name>
    <name type="common">Abyssinian banana</name>
    <name type="synonym">Musa ensete</name>
    <dbReference type="NCBI Taxonomy" id="4639"/>
    <lineage>
        <taxon>Eukaryota</taxon>
        <taxon>Viridiplantae</taxon>
        <taxon>Streptophyta</taxon>
        <taxon>Embryophyta</taxon>
        <taxon>Tracheophyta</taxon>
        <taxon>Spermatophyta</taxon>
        <taxon>Magnoliopsida</taxon>
        <taxon>Liliopsida</taxon>
        <taxon>Zingiberales</taxon>
        <taxon>Musaceae</taxon>
        <taxon>Ensete</taxon>
    </lineage>
</organism>
<dbReference type="Proteomes" id="UP000287651">
    <property type="component" value="Unassembled WGS sequence"/>
</dbReference>
<name>A0A426X618_ENSVE</name>
<protein>
    <submittedName>
        <fullName evidence="1">Uncharacterized protein</fullName>
    </submittedName>
</protein>